<dbReference type="AlphaFoldDB" id="A0A914YBW7"/>
<name>A0A914YBW7_9BILA</name>
<dbReference type="WBParaSite" id="PSU_v2.g16253.t1">
    <property type="protein sequence ID" value="PSU_v2.g16253.t1"/>
    <property type="gene ID" value="PSU_v2.g16253"/>
</dbReference>
<protein>
    <submittedName>
        <fullName evidence="3">Uncharacterized protein</fullName>
    </submittedName>
</protein>
<reference evidence="3" key="1">
    <citation type="submission" date="2022-11" db="UniProtKB">
        <authorList>
            <consortium name="WormBaseParasite"/>
        </authorList>
    </citation>
    <scope>IDENTIFICATION</scope>
</reference>
<feature type="region of interest" description="Disordered" evidence="1">
    <location>
        <begin position="1"/>
        <end position="44"/>
    </location>
</feature>
<evidence type="ECO:0000313" key="2">
    <source>
        <dbReference type="Proteomes" id="UP000887577"/>
    </source>
</evidence>
<keyword evidence="2" id="KW-1185">Reference proteome</keyword>
<sequence>MSKTISNEVKQEFVETRSEKNQQQVTDKRNGSKKELAGDEEMPEEMEFGCPHNVYDKITNIRSNCTH</sequence>
<proteinExistence type="predicted"/>
<organism evidence="2 3">
    <name type="scientific">Panagrolaimus superbus</name>
    <dbReference type="NCBI Taxonomy" id="310955"/>
    <lineage>
        <taxon>Eukaryota</taxon>
        <taxon>Metazoa</taxon>
        <taxon>Ecdysozoa</taxon>
        <taxon>Nematoda</taxon>
        <taxon>Chromadorea</taxon>
        <taxon>Rhabditida</taxon>
        <taxon>Tylenchina</taxon>
        <taxon>Panagrolaimomorpha</taxon>
        <taxon>Panagrolaimoidea</taxon>
        <taxon>Panagrolaimidae</taxon>
        <taxon>Panagrolaimus</taxon>
    </lineage>
</organism>
<feature type="compositionally biased region" description="Basic and acidic residues" evidence="1">
    <location>
        <begin position="9"/>
        <end position="37"/>
    </location>
</feature>
<evidence type="ECO:0000256" key="1">
    <source>
        <dbReference type="SAM" id="MobiDB-lite"/>
    </source>
</evidence>
<evidence type="ECO:0000313" key="3">
    <source>
        <dbReference type="WBParaSite" id="PSU_v2.g16253.t1"/>
    </source>
</evidence>
<accession>A0A914YBW7</accession>
<dbReference type="Proteomes" id="UP000887577">
    <property type="component" value="Unplaced"/>
</dbReference>